<proteinExistence type="predicted"/>
<evidence type="ECO:0000313" key="3">
    <source>
        <dbReference type="Proteomes" id="UP000823775"/>
    </source>
</evidence>
<protein>
    <recommendedName>
        <fullName evidence="1">FBD domain-containing protein</fullName>
    </recommendedName>
</protein>
<name>A0ABS8Y565_DATST</name>
<dbReference type="EMBL" id="JACEIK010033889">
    <property type="protein sequence ID" value="MCE5166833.1"/>
    <property type="molecule type" value="Genomic_DNA"/>
</dbReference>
<accession>A0ABS8Y565</accession>
<sequence length="106" mass="12301">VHHEDDSDADDGSTEESLKCLSDVTFNHLREFKLEYFSGRTSEMQFIKLLLAKSPMLERMLIDRRFLDQEAFVKRLEILTEVTSFPRASPKTNIVYTDFSSVLPLL</sequence>
<evidence type="ECO:0000259" key="1">
    <source>
        <dbReference type="SMART" id="SM00579"/>
    </source>
</evidence>
<reference evidence="2 3" key="1">
    <citation type="journal article" date="2021" name="BMC Genomics">
        <title>Datura genome reveals duplications of psychoactive alkaloid biosynthetic genes and high mutation rate following tissue culture.</title>
        <authorList>
            <person name="Rajewski A."/>
            <person name="Carter-House D."/>
            <person name="Stajich J."/>
            <person name="Litt A."/>
        </authorList>
    </citation>
    <scope>NUCLEOTIDE SEQUENCE [LARGE SCALE GENOMIC DNA]</scope>
    <source>
        <strain evidence="2">AR-01</strain>
    </source>
</reference>
<dbReference type="Proteomes" id="UP000823775">
    <property type="component" value="Unassembled WGS sequence"/>
</dbReference>
<feature type="non-terminal residue" evidence="2">
    <location>
        <position position="1"/>
    </location>
</feature>
<dbReference type="Pfam" id="PF08387">
    <property type="entry name" value="FBD"/>
    <property type="match status" value="1"/>
</dbReference>
<keyword evidence="3" id="KW-1185">Reference proteome</keyword>
<organism evidence="2 3">
    <name type="scientific">Datura stramonium</name>
    <name type="common">Jimsonweed</name>
    <name type="synonym">Common thornapple</name>
    <dbReference type="NCBI Taxonomy" id="4076"/>
    <lineage>
        <taxon>Eukaryota</taxon>
        <taxon>Viridiplantae</taxon>
        <taxon>Streptophyta</taxon>
        <taxon>Embryophyta</taxon>
        <taxon>Tracheophyta</taxon>
        <taxon>Spermatophyta</taxon>
        <taxon>Magnoliopsida</taxon>
        <taxon>eudicotyledons</taxon>
        <taxon>Gunneridae</taxon>
        <taxon>Pentapetalae</taxon>
        <taxon>asterids</taxon>
        <taxon>lamiids</taxon>
        <taxon>Solanales</taxon>
        <taxon>Solanaceae</taxon>
        <taxon>Solanoideae</taxon>
        <taxon>Datureae</taxon>
        <taxon>Datura</taxon>
    </lineage>
</organism>
<gene>
    <name evidence="2" type="ORF">HAX54_027765</name>
</gene>
<dbReference type="InterPro" id="IPR006566">
    <property type="entry name" value="FBD"/>
</dbReference>
<dbReference type="SMART" id="SM00579">
    <property type="entry name" value="FBD"/>
    <property type="match status" value="1"/>
</dbReference>
<feature type="domain" description="FBD" evidence="1">
    <location>
        <begin position="22"/>
        <end position="97"/>
    </location>
</feature>
<evidence type="ECO:0000313" key="2">
    <source>
        <dbReference type="EMBL" id="MCE5166833.1"/>
    </source>
</evidence>
<comment type="caution">
    <text evidence="2">The sequence shown here is derived from an EMBL/GenBank/DDBJ whole genome shotgun (WGS) entry which is preliminary data.</text>
</comment>